<protein>
    <recommendedName>
        <fullName evidence="1">Baseplate protein J-like barrel domain-containing protein</fullName>
    </recommendedName>
</protein>
<name>A0ABR4TGW7_CLOHA</name>
<evidence type="ECO:0000313" key="2">
    <source>
        <dbReference type="EMBL" id="KEI18244.1"/>
    </source>
</evidence>
<dbReference type="EMBL" id="JENX01000026">
    <property type="protein sequence ID" value="KEI18244.1"/>
    <property type="molecule type" value="Genomic_DNA"/>
</dbReference>
<feature type="domain" description="Baseplate protein J-like barrel" evidence="1">
    <location>
        <begin position="102"/>
        <end position="182"/>
    </location>
</feature>
<dbReference type="PANTHER" id="PTHR37829">
    <property type="entry name" value="PHAGE-LIKE ELEMENT PBSX PROTEIN XKDT"/>
    <property type="match status" value="1"/>
</dbReference>
<accession>A0ABR4TGW7</accession>
<comment type="caution">
    <text evidence="2">The sequence shown here is derived from an EMBL/GenBank/DDBJ whole genome shotgun (WGS) entry which is preliminary data.</text>
</comment>
<dbReference type="PANTHER" id="PTHR37829:SF3">
    <property type="entry name" value="PROTEIN JAYE-RELATED"/>
    <property type="match status" value="1"/>
</dbReference>
<keyword evidence="3" id="KW-1185">Reference proteome</keyword>
<dbReference type="Pfam" id="PF04865">
    <property type="entry name" value="Baseplate_J"/>
    <property type="match status" value="1"/>
</dbReference>
<dbReference type="RefSeq" id="WP_052101031.1">
    <property type="nucleotide sequence ID" value="NZ_JENX01000026.1"/>
</dbReference>
<organism evidence="2 3">
    <name type="scientific">Clostridium haemolyticum NCTC 9693</name>
    <dbReference type="NCBI Taxonomy" id="1443114"/>
    <lineage>
        <taxon>Bacteria</taxon>
        <taxon>Bacillati</taxon>
        <taxon>Bacillota</taxon>
        <taxon>Clostridia</taxon>
        <taxon>Eubacteriales</taxon>
        <taxon>Clostridiaceae</taxon>
        <taxon>Clostridium</taxon>
    </lineage>
</organism>
<evidence type="ECO:0000259" key="1">
    <source>
        <dbReference type="Pfam" id="PF04865"/>
    </source>
</evidence>
<dbReference type="Proteomes" id="UP000027937">
    <property type="component" value="Unassembled WGS sequence"/>
</dbReference>
<gene>
    <name evidence="2" type="ORF">Z960_03735</name>
</gene>
<sequence>MINGYGITKNGFKKKSFVELIEEFRDRLKSQDSFGENIDFTEQDPLYQFSLPYIYLLSELWEVAEHSFYSASPKMAEGNILSSKGNYIGIARKQGNKATGIITVTGDKDIEVPKGFIIGTKDNILFTTIETKIIPEGGTVDINIIAEEIGEQSNVPEGTITEIIKPILGVKSVTNKSKTENGEYRESDPEFRERYDKSVSLRATNIFDSIKARISEVTGVKDVFVDVNYTMEKKGDVPPKSFHVVVFGGEDKAIAQAIFEKYAGGIQPYGTTIVEIKDSQKQKHLIGFSRPKFKNIWIKLKITKGTNYPEDGDKSIKNIVKAYFDSFKIGQNIILYKIISIIDKANIDGIEDIDIEVSIDGKTYNNKNITVKDLEVATTELEKIEVK</sequence>
<evidence type="ECO:0000313" key="3">
    <source>
        <dbReference type="Proteomes" id="UP000027937"/>
    </source>
</evidence>
<dbReference type="InterPro" id="IPR052399">
    <property type="entry name" value="Phage_Baseplate_Assmbl_Protein"/>
</dbReference>
<dbReference type="InterPro" id="IPR006949">
    <property type="entry name" value="Barrel_Baseplate_J-like"/>
</dbReference>
<reference evidence="2 3" key="1">
    <citation type="submission" date="2014-02" db="EMBL/GenBank/DDBJ databases">
        <title>Plasmidome dynamics in the species complex Clostridium novyi sensu lato converts strains of independent lineages into distinctly different pathogens.</title>
        <authorList>
            <person name="Skarin H."/>
            <person name="Segerman B."/>
        </authorList>
    </citation>
    <scope>NUCLEOTIDE SEQUENCE [LARGE SCALE GENOMIC DNA]</scope>
    <source>
        <strain evidence="2 3">NCTC 9693</strain>
    </source>
</reference>
<proteinExistence type="predicted"/>